<dbReference type="EMBL" id="WKLT01000001">
    <property type="protein sequence ID" value="MRY56604.1"/>
    <property type="molecule type" value="Genomic_DNA"/>
</dbReference>
<evidence type="ECO:0000259" key="8">
    <source>
        <dbReference type="Pfam" id="PF02384"/>
    </source>
</evidence>
<dbReference type="PRINTS" id="PR00507">
    <property type="entry name" value="N12N6MTFRASE"/>
</dbReference>
<dbReference type="Proteomes" id="UP000463337">
    <property type="component" value="Unassembled WGS sequence"/>
</dbReference>
<evidence type="ECO:0000313" key="10">
    <source>
        <dbReference type="Proteomes" id="UP000463337"/>
    </source>
</evidence>
<keyword evidence="6" id="KW-0680">Restriction system</keyword>
<dbReference type="InterPro" id="IPR002052">
    <property type="entry name" value="DNA_methylase_N6_adenine_CS"/>
</dbReference>
<name>A0A6I2MWW5_PARDI</name>
<proteinExistence type="inferred from homology"/>
<protein>
    <recommendedName>
        <fullName evidence="2">site-specific DNA-methyltransferase (adenine-specific)</fullName>
        <ecNumber evidence="2">2.1.1.72</ecNumber>
    </recommendedName>
</protein>
<comment type="similarity">
    <text evidence="1">Belongs to the N(4)/N(6)-methyltransferase family.</text>
</comment>
<dbReference type="GO" id="GO:0008170">
    <property type="term" value="F:N-methyltransferase activity"/>
    <property type="evidence" value="ECO:0007669"/>
    <property type="project" value="InterPro"/>
</dbReference>
<dbReference type="InterPro" id="IPR051537">
    <property type="entry name" value="DNA_Adenine_Mtase"/>
</dbReference>
<evidence type="ECO:0000256" key="3">
    <source>
        <dbReference type="ARBA" id="ARBA00022603"/>
    </source>
</evidence>
<dbReference type="Gene3D" id="3.40.50.150">
    <property type="entry name" value="Vaccinia Virus protein VP39"/>
    <property type="match status" value="1"/>
</dbReference>
<dbReference type="PANTHER" id="PTHR42933:SF3">
    <property type="entry name" value="TYPE I RESTRICTION ENZYME MJAVIII METHYLASE SUBUNIT"/>
    <property type="match status" value="1"/>
</dbReference>
<dbReference type="CDD" id="cd02440">
    <property type="entry name" value="AdoMet_MTases"/>
    <property type="match status" value="1"/>
</dbReference>
<evidence type="ECO:0000256" key="7">
    <source>
        <dbReference type="ARBA" id="ARBA00047942"/>
    </source>
</evidence>
<dbReference type="GO" id="GO:0003677">
    <property type="term" value="F:DNA binding"/>
    <property type="evidence" value="ECO:0007669"/>
    <property type="project" value="InterPro"/>
</dbReference>
<evidence type="ECO:0000256" key="6">
    <source>
        <dbReference type="ARBA" id="ARBA00022747"/>
    </source>
</evidence>
<reference evidence="9 10" key="1">
    <citation type="journal article" date="2019" name="Nat. Med.">
        <title>A library of human gut bacterial isolates paired with longitudinal multiomics data enables mechanistic microbiome research.</title>
        <authorList>
            <person name="Poyet M."/>
            <person name="Groussin M."/>
            <person name="Gibbons S.M."/>
            <person name="Avila-Pacheco J."/>
            <person name="Jiang X."/>
            <person name="Kearney S.M."/>
            <person name="Perrotta A.R."/>
            <person name="Berdy B."/>
            <person name="Zhao S."/>
            <person name="Lieberman T.D."/>
            <person name="Swanson P.K."/>
            <person name="Smith M."/>
            <person name="Roesemann S."/>
            <person name="Alexander J.E."/>
            <person name="Rich S.A."/>
            <person name="Livny J."/>
            <person name="Vlamakis H."/>
            <person name="Clish C."/>
            <person name="Bullock K."/>
            <person name="Deik A."/>
            <person name="Scott J."/>
            <person name="Pierce K.A."/>
            <person name="Xavier R.J."/>
            <person name="Alm E.J."/>
        </authorList>
    </citation>
    <scope>NUCLEOTIDE SEQUENCE [LARGE SCALE GENOMIC DNA]</scope>
    <source>
        <strain evidence="9 10">BIOML-A41</strain>
    </source>
</reference>
<dbReference type="AlphaFoldDB" id="A0A6I2MWW5"/>
<dbReference type="InterPro" id="IPR029063">
    <property type="entry name" value="SAM-dependent_MTases_sf"/>
</dbReference>
<comment type="caution">
    <text evidence="9">The sequence shown here is derived from an EMBL/GenBank/DDBJ whole genome shotgun (WGS) entry which is preliminary data.</text>
</comment>
<evidence type="ECO:0000256" key="2">
    <source>
        <dbReference type="ARBA" id="ARBA00011900"/>
    </source>
</evidence>
<dbReference type="SUPFAM" id="SSF53335">
    <property type="entry name" value="S-adenosyl-L-methionine-dependent methyltransferases"/>
    <property type="match status" value="1"/>
</dbReference>
<dbReference type="InterPro" id="IPR003356">
    <property type="entry name" value="DNA_methylase_A-5"/>
</dbReference>
<gene>
    <name evidence="9" type="ORF">GKD59_01450</name>
</gene>
<dbReference type="GO" id="GO:0009007">
    <property type="term" value="F:site-specific DNA-methyltransferase (adenine-specific) activity"/>
    <property type="evidence" value="ECO:0007669"/>
    <property type="project" value="UniProtKB-EC"/>
</dbReference>
<dbReference type="Pfam" id="PF02384">
    <property type="entry name" value="N6_Mtase"/>
    <property type="match status" value="1"/>
</dbReference>
<accession>A0A6I2MWW5</accession>
<dbReference type="EC" id="2.1.1.72" evidence="2"/>
<evidence type="ECO:0000256" key="1">
    <source>
        <dbReference type="ARBA" id="ARBA00006594"/>
    </source>
</evidence>
<feature type="domain" description="DNA methylase adenine-specific" evidence="8">
    <location>
        <begin position="262"/>
        <end position="527"/>
    </location>
</feature>
<evidence type="ECO:0000256" key="4">
    <source>
        <dbReference type="ARBA" id="ARBA00022679"/>
    </source>
</evidence>
<organism evidence="9 10">
    <name type="scientific">Parabacteroides distasonis</name>
    <dbReference type="NCBI Taxonomy" id="823"/>
    <lineage>
        <taxon>Bacteria</taxon>
        <taxon>Pseudomonadati</taxon>
        <taxon>Bacteroidota</taxon>
        <taxon>Bacteroidia</taxon>
        <taxon>Bacteroidales</taxon>
        <taxon>Tannerellaceae</taxon>
        <taxon>Parabacteroides</taxon>
    </lineage>
</organism>
<evidence type="ECO:0000313" key="9">
    <source>
        <dbReference type="EMBL" id="MRY56604.1"/>
    </source>
</evidence>
<dbReference type="PANTHER" id="PTHR42933">
    <property type="entry name" value="SLR6095 PROTEIN"/>
    <property type="match status" value="1"/>
</dbReference>
<keyword evidence="3 9" id="KW-0489">Methyltransferase</keyword>
<keyword evidence="5" id="KW-0949">S-adenosyl-L-methionine</keyword>
<keyword evidence="4" id="KW-0808">Transferase</keyword>
<evidence type="ECO:0000256" key="5">
    <source>
        <dbReference type="ARBA" id="ARBA00022691"/>
    </source>
</evidence>
<dbReference type="GO" id="GO:0009307">
    <property type="term" value="P:DNA restriction-modification system"/>
    <property type="evidence" value="ECO:0007669"/>
    <property type="project" value="UniProtKB-KW"/>
</dbReference>
<sequence>MEFGSSRLLMIDKVGREYLTSNIENGEFSYQKICEEKITGHYKLDLRFYNNKSKLSVLIETKKRFNVNKDKEQLFSYVSLEHRLFPENRIIAILANTSNSNIKVWKIGEYEEELDDTKLKSMAEYVEYFQPRNINDKTAVLENTARLNRMLHDNGIPEKLRSQFVGTCLLALKDGLIYKGLSTKQINAGIKEKLSLMLKDSIDKAKKLAALQSNVIESQYVEGLDSDGYHKLLDFIHYSILPYINDASYEGHDLLSYFFTTFNKYVAREDKNQAFTPNHISHFMCKVAGIHRNTRVLDPTCGSGTFLVQAMTQILRECETDAERKKVKEEQIYGIEFDDSVYGLATTNMLIHGDGNSNIRSGSCFDLGDWIADTNSNLVLMNPPYNASKSQVPKTFASTWGKSSTDPTKGLYFVKFVADKVKQGRLLVLLPMQCAIKTDGLIGDIKQSMLEEHTLDAVFSFPIDMFYPGASAVACCMAFDLGKPHPKNYETFFGYYREDGFEKRKGVGRVDVKDKWVETEKKWYETYRSRLTIPGLSVCKSVTSSMEWCAEAYMETDYSTLSEVDFVEKLRDYAAFLVQNEKF</sequence>
<comment type="catalytic activity">
    <reaction evidence="7">
        <text>a 2'-deoxyadenosine in DNA + S-adenosyl-L-methionine = an N(6)-methyl-2'-deoxyadenosine in DNA + S-adenosyl-L-homocysteine + H(+)</text>
        <dbReference type="Rhea" id="RHEA:15197"/>
        <dbReference type="Rhea" id="RHEA-COMP:12418"/>
        <dbReference type="Rhea" id="RHEA-COMP:12419"/>
        <dbReference type="ChEBI" id="CHEBI:15378"/>
        <dbReference type="ChEBI" id="CHEBI:57856"/>
        <dbReference type="ChEBI" id="CHEBI:59789"/>
        <dbReference type="ChEBI" id="CHEBI:90615"/>
        <dbReference type="ChEBI" id="CHEBI:90616"/>
        <dbReference type="EC" id="2.1.1.72"/>
    </reaction>
</comment>
<dbReference type="PROSITE" id="PS00092">
    <property type="entry name" value="N6_MTASE"/>
    <property type="match status" value="1"/>
</dbReference>
<dbReference type="GO" id="GO:0032259">
    <property type="term" value="P:methylation"/>
    <property type="evidence" value="ECO:0007669"/>
    <property type="project" value="UniProtKB-KW"/>
</dbReference>